<comment type="caution">
    <text evidence="3">The sequence shown here is derived from an EMBL/GenBank/DDBJ whole genome shotgun (WGS) entry which is preliminary data.</text>
</comment>
<dbReference type="PANTHER" id="PTHR43428:SF1">
    <property type="entry name" value="ARSENATE REDUCTASE"/>
    <property type="match status" value="1"/>
</dbReference>
<evidence type="ECO:0000259" key="2">
    <source>
        <dbReference type="SMART" id="SM00226"/>
    </source>
</evidence>
<dbReference type="Pfam" id="PF01451">
    <property type="entry name" value="LMWPc"/>
    <property type="match status" value="1"/>
</dbReference>
<sequence length="115" mass="12688">MAEGFARKLGGDRIEVFSAGSHPAGFVAPNAIAVMKEIGIDISGQRSKGFADIPHKEFDYVISLGCRDVCPIYPAKEKIDWEIEDPIGQPIEVFRNVRDNIAVKVKTFIEEHVSS</sequence>
<evidence type="ECO:0000313" key="3">
    <source>
        <dbReference type="EMBL" id="KPJ69092.1"/>
    </source>
</evidence>
<dbReference type="Gene3D" id="3.40.50.2300">
    <property type="match status" value="1"/>
</dbReference>
<accession>A0A0S7Y3C2</accession>
<dbReference type="PATRIC" id="fig|1703775.3.peg.1562"/>
<dbReference type="PANTHER" id="PTHR43428">
    <property type="entry name" value="ARSENATE REDUCTASE"/>
    <property type="match status" value="1"/>
</dbReference>
<dbReference type="InterPro" id="IPR023485">
    <property type="entry name" value="Ptyr_pPase"/>
</dbReference>
<gene>
    <name evidence="3" type="ORF">AMJ44_04695</name>
</gene>
<feature type="domain" description="Phosphotyrosine protein phosphatase I" evidence="2">
    <location>
        <begin position="1"/>
        <end position="111"/>
    </location>
</feature>
<organism evidence="3 4">
    <name type="scientific">candidate division WOR-1 bacterium DG_54_3</name>
    <dbReference type="NCBI Taxonomy" id="1703775"/>
    <lineage>
        <taxon>Bacteria</taxon>
        <taxon>Bacillati</taxon>
        <taxon>Saganbacteria</taxon>
    </lineage>
</organism>
<name>A0A0S7Y3C2_UNCSA</name>
<evidence type="ECO:0000256" key="1">
    <source>
        <dbReference type="ARBA" id="ARBA00022849"/>
    </source>
</evidence>
<dbReference type="CDD" id="cd16345">
    <property type="entry name" value="LMWP_ArsC"/>
    <property type="match status" value="1"/>
</dbReference>
<dbReference type="SUPFAM" id="SSF52788">
    <property type="entry name" value="Phosphotyrosine protein phosphatases I"/>
    <property type="match status" value="1"/>
</dbReference>
<dbReference type="InterPro" id="IPR036196">
    <property type="entry name" value="Ptyr_pPase_sf"/>
</dbReference>
<keyword evidence="1" id="KW-0059">Arsenical resistance</keyword>
<dbReference type="SMART" id="SM00226">
    <property type="entry name" value="LMWPc"/>
    <property type="match status" value="1"/>
</dbReference>
<dbReference type="GO" id="GO:0046685">
    <property type="term" value="P:response to arsenic-containing substance"/>
    <property type="evidence" value="ECO:0007669"/>
    <property type="project" value="UniProtKB-KW"/>
</dbReference>
<dbReference type="Proteomes" id="UP000051861">
    <property type="component" value="Unassembled WGS sequence"/>
</dbReference>
<dbReference type="EMBL" id="LIZX01000032">
    <property type="protein sequence ID" value="KPJ69092.1"/>
    <property type="molecule type" value="Genomic_DNA"/>
</dbReference>
<evidence type="ECO:0000313" key="4">
    <source>
        <dbReference type="Proteomes" id="UP000051861"/>
    </source>
</evidence>
<reference evidence="3 4" key="1">
    <citation type="journal article" date="2015" name="Microbiome">
        <title>Genomic resolution of linkages in carbon, nitrogen, and sulfur cycling among widespread estuary sediment bacteria.</title>
        <authorList>
            <person name="Baker B.J."/>
            <person name="Lazar C.S."/>
            <person name="Teske A.P."/>
            <person name="Dick G.J."/>
        </authorList>
    </citation>
    <scope>NUCLEOTIDE SEQUENCE [LARGE SCALE GENOMIC DNA]</scope>
    <source>
        <strain evidence="3">DG_54_3</strain>
    </source>
</reference>
<proteinExistence type="predicted"/>
<protein>
    <recommendedName>
        <fullName evidence="2">Phosphotyrosine protein phosphatase I domain-containing protein</fullName>
    </recommendedName>
</protein>
<dbReference type="AlphaFoldDB" id="A0A0S7Y3C2"/>